<proteinExistence type="predicted"/>
<keyword evidence="3" id="KW-0274">FAD</keyword>
<dbReference type="Proteomes" id="UP000052068">
    <property type="component" value="Unassembled WGS sequence"/>
</dbReference>
<dbReference type="InterPro" id="IPR045170">
    <property type="entry name" value="MTOX"/>
</dbReference>
<keyword evidence="4" id="KW-0560">Oxidoreductase</keyword>
<evidence type="ECO:0000259" key="5">
    <source>
        <dbReference type="Pfam" id="PF01266"/>
    </source>
</evidence>
<evidence type="ECO:0000313" key="7">
    <source>
        <dbReference type="Proteomes" id="UP000052068"/>
    </source>
</evidence>
<evidence type="ECO:0000256" key="1">
    <source>
        <dbReference type="ARBA" id="ARBA00001974"/>
    </source>
</evidence>
<comment type="cofactor">
    <cofactor evidence="1">
        <name>FAD</name>
        <dbReference type="ChEBI" id="CHEBI:57692"/>
    </cofactor>
</comment>
<evidence type="ECO:0000256" key="4">
    <source>
        <dbReference type="ARBA" id="ARBA00023002"/>
    </source>
</evidence>
<dbReference type="SUPFAM" id="SSF54373">
    <property type="entry name" value="FAD-linked reductases, C-terminal domain"/>
    <property type="match status" value="1"/>
</dbReference>
<dbReference type="Gene3D" id="3.50.50.60">
    <property type="entry name" value="FAD/NAD(P)-binding domain"/>
    <property type="match status" value="1"/>
</dbReference>
<dbReference type="PANTHER" id="PTHR10961">
    <property type="entry name" value="PEROXISOMAL SARCOSINE OXIDASE"/>
    <property type="match status" value="1"/>
</dbReference>
<keyword evidence="2" id="KW-0285">Flavoprotein</keyword>
<name>A0ABR5CMK3_9HYPH</name>
<dbReference type="Gene3D" id="3.30.9.10">
    <property type="entry name" value="D-Amino Acid Oxidase, subunit A, domain 2"/>
    <property type="match status" value="1"/>
</dbReference>
<evidence type="ECO:0000256" key="2">
    <source>
        <dbReference type="ARBA" id="ARBA00022630"/>
    </source>
</evidence>
<accession>A0ABR5CMK3</accession>
<dbReference type="SUPFAM" id="SSF51905">
    <property type="entry name" value="FAD/NAD(P)-binding domain"/>
    <property type="match status" value="1"/>
</dbReference>
<organism evidence="6 7">
    <name type="scientific">Rhizobium nepotum 39/7</name>
    <dbReference type="NCBI Taxonomy" id="1368418"/>
    <lineage>
        <taxon>Bacteria</taxon>
        <taxon>Pseudomonadati</taxon>
        <taxon>Pseudomonadota</taxon>
        <taxon>Alphaproteobacteria</taxon>
        <taxon>Hyphomicrobiales</taxon>
        <taxon>Rhizobiaceae</taxon>
        <taxon>Rhizobium/Agrobacterium group</taxon>
        <taxon>Rhizobium</taxon>
    </lineage>
</organism>
<dbReference type="InterPro" id="IPR006076">
    <property type="entry name" value="FAD-dep_OxRdtase"/>
</dbReference>
<protein>
    <submittedName>
        <fullName evidence="6">FAD-dependent oxidoreductase</fullName>
    </submittedName>
</protein>
<feature type="domain" description="FAD dependent oxidoreductase" evidence="5">
    <location>
        <begin position="7"/>
        <end position="376"/>
    </location>
</feature>
<dbReference type="EMBL" id="JWJH01000020">
    <property type="protein sequence ID" value="KJF65934.1"/>
    <property type="molecule type" value="Genomic_DNA"/>
</dbReference>
<dbReference type="Pfam" id="PF01266">
    <property type="entry name" value="DAO"/>
    <property type="match status" value="1"/>
</dbReference>
<evidence type="ECO:0000256" key="3">
    <source>
        <dbReference type="ARBA" id="ARBA00022827"/>
    </source>
</evidence>
<dbReference type="RefSeq" id="WP_045023679.1">
    <property type="nucleotide sequence ID" value="NZ_JWJH01000020.1"/>
</dbReference>
<evidence type="ECO:0000313" key="6">
    <source>
        <dbReference type="EMBL" id="KJF65934.1"/>
    </source>
</evidence>
<dbReference type="InterPro" id="IPR036188">
    <property type="entry name" value="FAD/NAD-bd_sf"/>
</dbReference>
<keyword evidence="7" id="KW-1185">Reference proteome</keyword>
<dbReference type="PANTHER" id="PTHR10961:SF10">
    <property type="entry name" value="FAD DEPENDENT OXIDOREDUCTASE DOMAIN-CONTAINING PROTEIN"/>
    <property type="match status" value="1"/>
</dbReference>
<sequence>MSGHFKYIVVGRGMMGAAAARHLAEKTDGVALIGPGEPADITSHKGVFASHYDEARITRTIDSKADWALLANRSIARYADIAARSGVEFYAPVGCLIVGPERGGDNPLIDNIRKAAAGLGVSTELMDGESLKRDFPYFSFEPGSEGVFEKDNAGYVNPRALVKAQSILAAKAGVTLIDDIVISTREAAGCARVETASGAVYTADRVLVAAGGFSITKDLLPQPIALDVYGRTVAFFEIDEEDLGQYAGMPSLIYDPRDVTKHIYLLPPVRYPDGRFYLKIGGDPDDKPVGSDPEIRAWFRSGGRESVRDHLSAIIGTLVPSIDRSRISMAACVVSKTPGGYPAIGFTSSPRIAVLTGGNGTAAKSSDEIGRLGAQLLLNGEIGDDAYATDFKPAFL</sequence>
<reference evidence="6 7" key="1">
    <citation type="submission" date="2015-03" db="EMBL/GenBank/DDBJ databases">
        <title>Draft Genome Sequences of Agrobacterium nepotum Strain 39/7T (= CFBP 7436T = LMG 26435T) and Agrobacterium sp. Strain KFB 330 (= CFBP 8308 = LMG 28674).</title>
        <authorList>
            <person name="Kuzmanovic N."/>
            <person name="Pulawska J."/>
            <person name="Obradovic A."/>
        </authorList>
    </citation>
    <scope>NUCLEOTIDE SEQUENCE [LARGE SCALE GENOMIC DNA]</scope>
    <source>
        <strain evidence="6 7">39/7</strain>
    </source>
</reference>
<gene>
    <name evidence="6" type="ORF">RS75_19825</name>
</gene>
<comment type="caution">
    <text evidence="6">The sequence shown here is derived from an EMBL/GenBank/DDBJ whole genome shotgun (WGS) entry which is preliminary data.</text>
</comment>